<dbReference type="GO" id="GO:0043565">
    <property type="term" value="F:sequence-specific DNA binding"/>
    <property type="evidence" value="ECO:0007669"/>
    <property type="project" value="InterPro"/>
</dbReference>
<dbReference type="EMBL" id="GG745345">
    <property type="protein sequence ID" value="KNE64700.1"/>
    <property type="molecule type" value="Genomic_DNA"/>
</dbReference>
<feature type="compositionally biased region" description="Low complexity" evidence="2">
    <location>
        <begin position="1440"/>
        <end position="1450"/>
    </location>
</feature>
<sequence length="1552" mass="166977">MFLTLIDGTLSRAKDHIGQCMRGAVLIRDQRQYLATTSAGTNCRSELGKLLLPAPTPASLPRTPESNDLTLDTVPYDDRNLAIVLFLAVYLDQARNPNRAISQQSYPLPLCDDDATTITTHLINVLSSDNELDCTIRAYSPRRGEGFRIAPLVMGFGEVVRTILTDMIAGDVGPDTNWVLRSESLAVVDLHDDHRVARRVREFLDLTSRLVSCRSALQFGVSMVPAPVDCPVPAIPVVLVNAGGGDAQTVCRWANFVGDADAVAAARWFYPGLDHESSHIVDVNAPSIDAVPTDSREVDEVDPVAVRDQTVPPEPVLPAPLAELTASDGNLCIALFVAVYCDMHHNPMRPIYQHALSLPLSDSAVTDLTDALLDMLTTGFGIDRHLRSFAASSTPMHLQPVHGHELAKLAQDSPHRAPRVIEQIRAYLAIWAPAMLAWRDAVVAAGADRASSLPLPFPLQWAVGKPDAAAAAKFLFLVTLIHPHGVTLVNPFRVVLRVTLINSLRVTLTDSLGVVSSNLFAINSVGWDTNLCIALFAAAALDNQHQNPDTRPMNHDEFPVPLDATHVKSLADRLVMLPGPDLKSQITVFAKPEHATATRVLAVNGTHWKRRSVCKVLNELVQRAAGPAAVSKTPHTHAAVRDRTERYLTSWVPKLAENDSAAGFLIPAGVVEVDAIPSVLEVVVNDDGQPVMRWTDLAALDRSAAAAEFCHDLALGGDNHDNHNDHNDHDDDVASPPSRRAARILAWSAPPIPVPAEDLRLLASPWVLSNFAMLVCSAVADDRRRDPDLAIFCTSFRAATGDTVGDGANRHDLIAHLIQCCTASAAQLVLQAPLRRAAHADLDLAVNPVLKHGRPRQVVLDTLVDAYLAAALDAVRSGENWTTPAGQIAEAPVSFWAPDGIVPVGHKQMPLMGKAIRSVSTLTPAAEEDAARLVAAIRVPVAMRLLGRMLLGSSQIKRPPWTHSRRPIFPQVTQALADQCHTQLCAHTHVKAAANTESLVLVHDTTIYHLAQILAASLASQLATEFSTRVGVALPDRGAAAICHAARDVQQRLEDLAAQPATEPVVYLSDLYDSSEPWAQAMNAALDALWEKFRTVNVHRAPGLAVDLVRDVVLDMVVVCLTLARVGVRVEFPPLGVGVDPARMVKFGLSVFTDAAGNDDMDENSAKHPLSVAAAVARWLTRIDDGTHVVPRGAEVMYGKSSRSMPNTTQTLCPWATRPHEPPPMSPRSPPRPVEWTATIGSRAARTDSPTPTPARHRPTPVDRTPAPRPPTKRLALAQECADCGSTTEKGFKVNPETGRAQCRRCRQQERRARENYEAAASTEDVEMNEAASSAPLPFPVPTLACVACGTTESTWWRSAPRGGLMCTKCATGQKSGDGEDEEEGGGASMREDQDGPRGELLDKGDDDSDDEYVESTPPAAKRRRVSGAPRHQITINSATTTTTVTTPTTARRGQNGVGPPTWRNAAAAPPRPVPQLALFAPPLAAAATALVTVAPPPRHPVPLAFALTFAVAVSVIFTVTFTDAASRLARGTQPHALAVPPPLSPLQGRNE</sequence>
<feature type="compositionally biased region" description="Basic and acidic residues" evidence="2">
    <location>
        <begin position="1390"/>
        <end position="1404"/>
    </location>
</feature>
<feature type="domain" description="GATA-type" evidence="4">
    <location>
        <begin position="1340"/>
        <end position="1375"/>
    </location>
</feature>
<keyword evidence="3" id="KW-1133">Transmembrane helix</keyword>
<dbReference type="VEuPathDB" id="FungiDB:AMAG_10052"/>
<name>A0A0L0SQR5_ALLM3</name>
<dbReference type="GO" id="GO:0008270">
    <property type="term" value="F:zinc ion binding"/>
    <property type="evidence" value="ECO:0007669"/>
    <property type="project" value="UniProtKB-KW"/>
</dbReference>
<organism evidence="5 6">
    <name type="scientific">Allomyces macrogynus (strain ATCC 38327)</name>
    <name type="common">Allomyces javanicus var. macrogynus</name>
    <dbReference type="NCBI Taxonomy" id="578462"/>
    <lineage>
        <taxon>Eukaryota</taxon>
        <taxon>Fungi</taxon>
        <taxon>Fungi incertae sedis</taxon>
        <taxon>Blastocladiomycota</taxon>
        <taxon>Blastocladiomycetes</taxon>
        <taxon>Blastocladiales</taxon>
        <taxon>Blastocladiaceae</taxon>
        <taxon>Allomyces</taxon>
    </lineage>
</organism>
<evidence type="ECO:0000256" key="2">
    <source>
        <dbReference type="SAM" id="MobiDB-lite"/>
    </source>
</evidence>
<reference evidence="5 6" key="1">
    <citation type="submission" date="2009-11" db="EMBL/GenBank/DDBJ databases">
        <title>Annotation of Allomyces macrogynus ATCC 38327.</title>
        <authorList>
            <consortium name="The Broad Institute Genome Sequencing Platform"/>
            <person name="Russ C."/>
            <person name="Cuomo C."/>
            <person name="Burger G."/>
            <person name="Gray M.W."/>
            <person name="Holland P.W.H."/>
            <person name="King N."/>
            <person name="Lang F.B.F."/>
            <person name="Roger A.J."/>
            <person name="Ruiz-Trillo I."/>
            <person name="Young S.K."/>
            <person name="Zeng Q."/>
            <person name="Gargeya S."/>
            <person name="Fitzgerald M."/>
            <person name="Haas B."/>
            <person name="Abouelleil A."/>
            <person name="Alvarado L."/>
            <person name="Arachchi H.M."/>
            <person name="Berlin A."/>
            <person name="Chapman S.B."/>
            <person name="Gearin G."/>
            <person name="Goldberg J."/>
            <person name="Griggs A."/>
            <person name="Gujja S."/>
            <person name="Hansen M."/>
            <person name="Heiman D."/>
            <person name="Howarth C."/>
            <person name="Larimer J."/>
            <person name="Lui A."/>
            <person name="MacDonald P.J.P."/>
            <person name="McCowen C."/>
            <person name="Montmayeur A."/>
            <person name="Murphy C."/>
            <person name="Neiman D."/>
            <person name="Pearson M."/>
            <person name="Priest M."/>
            <person name="Roberts A."/>
            <person name="Saif S."/>
            <person name="Shea T."/>
            <person name="Sisk P."/>
            <person name="Stolte C."/>
            <person name="Sykes S."/>
            <person name="Wortman J."/>
            <person name="Nusbaum C."/>
            <person name="Birren B."/>
        </authorList>
    </citation>
    <scope>NUCLEOTIDE SEQUENCE [LARGE SCALE GENOMIC DNA]</scope>
    <source>
        <strain evidence="5 6">ATCC 38327</strain>
    </source>
</reference>
<dbReference type="eggNOG" id="ENOG502TEFX">
    <property type="taxonomic scope" value="Eukaryota"/>
</dbReference>
<feature type="transmembrane region" description="Helical" evidence="3">
    <location>
        <begin position="1502"/>
        <end position="1522"/>
    </location>
</feature>
<dbReference type="GO" id="GO:0006355">
    <property type="term" value="P:regulation of DNA-templated transcription"/>
    <property type="evidence" value="ECO:0007669"/>
    <property type="project" value="InterPro"/>
</dbReference>
<evidence type="ECO:0000259" key="4">
    <source>
        <dbReference type="PROSITE" id="PS50114"/>
    </source>
</evidence>
<feature type="compositionally biased region" description="Pro residues" evidence="2">
    <location>
        <begin position="1222"/>
        <end position="1233"/>
    </location>
</feature>
<evidence type="ECO:0000256" key="1">
    <source>
        <dbReference type="PROSITE-ProRule" id="PRU00094"/>
    </source>
</evidence>
<dbReference type="InterPro" id="IPR000679">
    <property type="entry name" value="Znf_GATA"/>
</dbReference>
<protein>
    <recommendedName>
        <fullName evidence="4">GATA-type domain-containing protein</fullName>
    </recommendedName>
</protein>
<keyword evidence="6" id="KW-1185">Reference proteome</keyword>
<accession>A0A0L0SQR5</accession>
<dbReference type="Proteomes" id="UP000054350">
    <property type="component" value="Unassembled WGS sequence"/>
</dbReference>
<keyword evidence="1" id="KW-0479">Metal-binding</keyword>
<gene>
    <name evidence="5" type="ORF">AMAG_10052</name>
</gene>
<proteinExistence type="predicted"/>
<evidence type="ECO:0000313" key="6">
    <source>
        <dbReference type="Proteomes" id="UP000054350"/>
    </source>
</evidence>
<dbReference type="SMART" id="SM00401">
    <property type="entry name" value="ZnF_GATA"/>
    <property type="match status" value="1"/>
</dbReference>
<feature type="region of interest" description="Disordered" evidence="2">
    <location>
        <begin position="1200"/>
        <end position="1272"/>
    </location>
</feature>
<feature type="compositionally biased region" description="Polar residues" evidence="2">
    <location>
        <begin position="1201"/>
        <end position="1212"/>
    </location>
</feature>
<dbReference type="PROSITE" id="PS50114">
    <property type="entry name" value="GATA_ZN_FINGER_2"/>
    <property type="match status" value="1"/>
</dbReference>
<reference evidence="6" key="2">
    <citation type="submission" date="2009-11" db="EMBL/GenBank/DDBJ databases">
        <title>The Genome Sequence of Allomyces macrogynus strain ATCC 38327.</title>
        <authorList>
            <consortium name="The Broad Institute Genome Sequencing Platform"/>
            <person name="Russ C."/>
            <person name="Cuomo C."/>
            <person name="Shea T."/>
            <person name="Young S.K."/>
            <person name="Zeng Q."/>
            <person name="Koehrsen M."/>
            <person name="Haas B."/>
            <person name="Borodovsky M."/>
            <person name="Guigo R."/>
            <person name="Alvarado L."/>
            <person name="Berlin A."/>
            <person name="Borenstein D."/>
            <person name="Chen Z."/>
            <person name="Engels R."/>
            <person name="Freedman E."/>
            <person name="Gellesch M."/>
            <person name="Goldberg J."/>
            <person name="Griggs A."/>
            <person name="Gujja S."/>
            <person name="Heiman D."/>
            <person name="Hepburn T."/>
            <person name="Howarth C."/>
            <person name="Jen D."/>
            <person name="Larson L."/>
            <person name="Lewis B."/>
            <person name="Mehta T."/>
            <person name="Park D."/>
            <person name="Pearson M."/>
            <person name="Roberts A."/>
            <person name="Saif S."/>
            <person name="Shenoy N."/>
            <person name="Sisk P."/>
            <person name="Stolte C."/>
            <person name="Sykes S."/>
            <person name="Walk T."/>
            <person name="White J."/>
            <person name="Yandava C."/>
            <person name="Burger G."/>
            <person name="Gray M.W."/>
            <person name="Holland P.W.H."/>
            <person name="King N."/>
            <person name="Lang F.B.F."/>
            <person name="Roger A.J."/>
            <person name="Ruiz-Trillo I."/>
            <person name="Lander E."/>
            <person name="Nusbaum C."/>
        </authorList>
    </citation>
    <scope>NUCLEOTIDE SEQUENCE [LARGE SCALE GENOMIC DNA]</scope>
    <source>
        <strain evidence="6">ATCC 38327</strain>
    </source>
</reference>
<keyword evidence="1" id="KW-0863">Zinc-finger</keyword>
<feature type="compositionally biased region" description="Acidic residues" evidence="2">
    <location>
        <begin position="1405"/>
        <end position="1414"/>
    </location>
</feature>
<evidence type="ECO:0000313" key="5">
    <source>
        <dbReference type="EMBL" id="KNE64700.1"/>
    </source>
</evidence>
<keyword evidence="3" id="KW-0472">Membrane</keyword>
<keyword evidence="1" id="KW-0862">Zinc</keyword>
<evidence type="ECO:0000256" key="3">
    <source>
        <dbReference type="SAM" id="Phobius"/>
    </source>
</evidence>
<keyword evidence="3" id="KW-0812">Transmembrane</keyword>
<feature type="region of interest" description="Disordered" evidence="2">
    <location>
        <begin position="1371"/>
        <end position="1462"/>
    </location>
</feature>